<reference evidence="2 3" key="1">
    <citation type="submission" date="2018-11" db="EMBL/GenBank/DDBJ databases">
        <title>Sequencing the genomes of 1000 actinobacteria strains.</title>
        <authorList>
            <person name="Klenk H.-P."/>
        </authorList>
    </citation>
    <scope>NUCLEOTIDE SEQUENCE [LARGE SCALE GENOMIC DNA]</scope>
    <source>
        <strain evidence="2 3">DSM 44254</strain>
    </source>
</reference>
<gene>
    <name evidence="2" type="ORF">EDD29_7449</name>
</gene>
<feature type="domain" description="DUF2470" evidence="1">
    <location>
        <begin position="169"/>
        <end position="243"/>
    </location>
</feature>
<comment type="caution">
    <text evidence="2">The sequence shown here is derived from an EMBL/GenBank/DDBJ whole genome shotgun (WGS) entry which is preliminary data.</text>
</comment>
<evidence type="ECO:0000313" key="3">
    <source>
        <dbReference type="Proteomes" id="UP000272400"/>
    </source>
</evidence>
<dbReference type="Proteomes" id="UP000272400">
    <property type="component" value="Unassembled WGS sequence"/>
</dbReference>
<organism evidence="2 3">
    <name type="scientific">Actinocorallia herbida</name>
    <dbReference type="NCBI Taxonomy" id="58109"/>
    <lineage>
        <taxon>Bacteria</taxon>
        <taxon>Bacillati</taxon>
        <taxon>Actinomycetota</taxon>
        <taxon>Actinomycetes</taxon>
        <taxon>Streptosporangiales</taxon>
        <taxon>Thermomonosporaceae</taxon>
        <taxon>Actinocorallia</taxon>
    </lineage>
</organism>
<evidence type="ECO:0000313" key="2">
    <source>
        <dbReference type="EMBL" id="ROO89742.1"/>
    </source>
</evidence>
<protein>
    <submittedName>
        <fullName evidence="2">Uncharacterized protein DUF2470</fullName>
    </submittedName>
</protein>
<dbReference type="InterPro" id="IPR037119">
    <property type="entry name" value="Haem_oxidase_HugZ-like_sf"/>
</dbReference>
<dbReference type="AlphaFoldDB" id="A0A3N1D884"/>
<proteinExistence type="predicted"/>
<keyword evidence="3" id="KW-1185">Reference proteome</keyword>
<dbReference type="Gene3D" id="3.20.180.10">
    <property type="entry name" value="PNP-oxidase-like"/>
    <property type="match status" value="1"/>
</dbReference>
<dbReference type="PANTHER" id="PTHR13343:SF24">
    <property type="entry name" value="OS07G0573800 PROTEIN"/>
    <property type="match status" value="1"/>
</dbReference>
<name>A0A3N1D884_9ACTN</name>
<dbReference type="PANTHER" id="PTHR13343">
    <property type="entry name" value="CREG1 PROTEIN"/>
    <property type="match status" value="1"/>
</dbReference>
<dbReference type="InterPro" id="IPR019595">
    <property type="entry name" value="DUF2470"/>
</dbReference>
<dbReference type="SUPFAM" id="SSF50475">
    <property type="entry name" value="FMN-binding split barrel"/>
    <property type="match status" value="1"/>
</dbReference>
<sequence>MTKGPSAAERVRTLAYGVAGATLAVLGLDEELTVAAHATGDDGVPLLLMPTETAIVQALRQEPDLPATLCVNDLAPVPLADRVRGTAWLHGWVSEVPLEGRREAAIRISRLHPRADLLDIGARIPAEQEWTVLSLDIAEAEIDDLWGEESIEPEDYAAARPDPFVAVESGMVAHLDAEHRTELVALFRARYGRVVPEPVVRAVGLDRFGLRVRCSPPASGGPAPFDLRFDFPKPVRDLNGLRCAYRKMFGFARDSAA</sequence>
<evidence type="ECO:0000259" key="1">
    <source>
        <dbReference type="Pfam" id="PF10615"/>
    </source>
</evidence>
<dbReference type="RefSeq" id="WP_246053192.1">
    <property type="nucleotide sequence ID" value="NZ_RJKE01000001.1"/>
</dbReference>
<dbReference type="EMBL" id="RJKE01000001">
    <property type="protein sequence ID" value="ROO89742.1"/>
    <property type="molecule type" value="Genomic_DNA"/>
</dbReference>
<accession>A0A3N1D884</accession>
<dbReference type="Pfam" id="PF10615">
    <property type="entry name" value="DUF2470"/>
    <property type="match status" value="1"/>
</dbReference>